<accession>A0A8H3UMJ0</accession>
<name>A0A8H3UMJ0_VENIN</name>
<reference evidence="1 2" key="1">
    <citation type="submission" date="2018-12" db="EMBL/GenBank/DDBJ databases">
        <title>Venturia inaequalis Genome Resource.</title>
        <authorList>
            <person name="Lichtner F.J."/>
        </authorList>
    </citation>
    <scope>NUCLEOTIDE SEQUENCE [LARGE SCALE GENOMIC DNA]</scope>
    <source>
        <strain evidence="1 2">120213</strain>
    </source>
</reference>
<proteinExistence type="predicted"/>
<sequence length="107" mass="12324">MATTKPTEPAPTFLTLPCELRQQILLDSYTPQINADWKQALWEHSEEPQNTQVKGWTSVLMSAFPTIKDDISYVGDIASIRSVVEFRATRKARSRMLSRCFRFAVRF</sequence>
<dbReference type="AlphaFoldDB" id="A0A8H3UMJ0"/>
<organism evidence="1 2">
    <name type="scientific">Venturia inaequalis</name>
    <name type="common">Apple scab fungus</name>
    <dbReference type="NCBI Taxonomy" id="5025"/>
    <lineage>
        <taxon>Eukaryota</taxon>
        <taxon>Fungi</taxon>
        <taxon>Dikarya</taxon>
        <taxon>Ascomycota</taxon>
        <taxon>Pezizomycotina</taxon>
        <taxon>Dothideomycetes</taxon>
        <taxon>Pleosporomycetidae</taxon>
        <taxon>Venturiales</taxon>
        <taxon>Venturiaceae</taxon>
        <taxon>Venturia</taxon>
    </lineage>
</organism>
<evidence type="ECO:0000313" key="2">
    <source>
        <dbReference type="Proteomes" id="UP000447873"/>
    </source>
</evidence>
<dbReference type="Proteomes" id="UP000447873">
    <property type="component" value="Unassembled WGS sequence"/>
</dbReference>
<dbReference type="EMBL" id="WNWS01000252">
    <property type="protein sequence ID" value="KAE9973064.1"/>
    <property type="molecule type" value="Genomic_DNA"/>
</dbReference>
<evidence type="ECO:0000313" key="1">
    <source>
        <dbReference type="EMBL" id="KAE9973064.1"/>
    </source>
</evidence>
<comment type="caution">
    <text evidence="1">The sequence shown here is derived from an EMBL/GenBank/DDBJ whole genome shotgun (WGS) entry which is preliminary data.</text>
</comment>
<gene>
    <name evidence="1" type="ORF">EG328_004622</name>
</gene>
<protein>
    <submittedName>
        <fullName evidence="1">Uncharacterized protein</fullName>
    </submittedName>
</protein>